<sequence length="119" mass="13271">MNDEPERIDLSSPEDVLIEVIADESPYERRDWKGFKIDTCTVIGGKDGVTGAASYEQSYGGFLDYVLEDIVDCPKQEGWFVVEGVTAEFYKGDGWATDDNIDFECVGIRPATDEERAMA</sequence>
<dbReference type="OrthoDB" id="7596257at2"/>
<dbReference type="AlphaFoldDB" id="A0A1T5CUP4"/>
<name>A0A1T5CUP4_9SPHN</name>
<dbReference type="EMBL" id="FUYP01000011">
    <property type="protein sequence ID" value="SKB63225.1"/>
    <property type="molecule type" value="Genomic_DNA"/>
</dbReference>
<reference evidence="2" key="1">
    <citation type="submission" date="2017-02" db="EMBL/GenBank/DDBJ databases">
        <authorList>
            <person name="Varghese N."/>
            <person name="Submissions S."/>
        </authorList>
    </citation>
    <scope>NUCLEOTIDE SEQUENCE [LARGE SCALE GENOMIC DNA]</scope>
    <source>
        <strain evidence="2">R11H</strain>
    </source>
</reference>
<gene>
    <name evidence="1" type="ORF">SAMN06295937_1011138</name>
</gene>
<protein>
    <submittedName>
        <fullName evidence="1">Uncharacterized protein</fullName>
    </submittedName>
</protein>
<evidence type="ECO:0000313" key="1">
    <source>
        <dbReference type="EMBL" id="SKB63225.1"/>
    </source>
</evidence>
<dbReference type="Proteomes" id="UP000190044">
    <property type="component" value="Unassembled WGS sequence"/>
</dbReference>
<accession>A0A1T5CUP4</accession>
<keyword evidence="2" id="KW-1185">Reference proteome</keyword>
<evidence type="ECO:0000313" key="2">
    <source>
        <dbReference type="Proteomes" id="UP000190044"/>
    </source>
</evidence>
<organism evidence="1 2">
    <name type="scientific">Sphingopyxis flava</name>
    <dbReference type="NCBI Taxonomy" id="1507287"/>
    <lineage>
        <taxon>Bacteria</taxon>
        <taxon>Pseudomonadati</taxon>
        <taxon>Pseudomonadota</taxon>
        <taxon>Alphaproteobacteria</taxon>
        <taxon>Sphingomonadales</taxon>
        <taxon>Sphingomonadaceae</taxon>
        <taxon>Sphingopyxis</taxon>
    </lineage>
</organism>
<proteinExistence type="predicted"/>